<dbReference type="Pfam" id="PF08240">
    <property type="entry name" value="ADH_N"/>
    <property type="match status" value="1"/>
</dbReference>
<keyword evidence="5" id="KW-1185">Reference proteome</keyword>
<dbReference type="EMBL" id="JAUSTY010000013">
    <property type="protein sequence ID" value="MDQ0167124.1"/>
    <property type="molecule type" value="Genomic_DNA"/>
</dbReference>
<dbReference type="Gene3D" id="3.90.180.10">
    <property type="entry name" value="Medium-chain alcohol dehydrogenases, catalytic domain"/>
    <property type="match status" value="1"/>
</dbReference>
<evidence type="ECO:0000313" key="5">
    <source>
        <dbReference type="Proteomes" id="UP001235840"/>
    </source>
</evidence>
<dbReference type="SUPFAM" id="SSF51735">
    <property type="entry name" value="NAD(P)-binding Rossmann-fold domains"/>
    <property type="match status" value="1"/>
</dbReference>
<reference evidence="4 5" key="1">
    <citation type="submission" date="2023-07" db="EMBL/GenBank/DDBJ databases">
        <title>Genomic Encyclopedia of Type Strains, Phase IV (KMG-IV): sequencing the most valuable type-strain genomes for metagenomic binning, comparative biology and taxonomic classification.</title>
        <authorList>
            <person name="Goeker M."/>
        </authorList>
    </citation>
    <scope>NUCLEOTIDE SEQUENCE [LARGE SCALE GENOMIC DNA]</scope>
    <source>
        <strain evidence="4 5">DSM 12751</strain>
    </source>
</reference>
<sequence length="330" mass="35558">MITIKAIIVEQFGSTEHMKYVDIEIPPIGPKQVLIRVMVTSVNFADVKARYGNKRQEKLPFIPGLEASGIVEQVGDKVTSFFVGQRVMAFPHNGSYAEYIIADESLTFAIPDHISFDVAGSCGIVSFLSYKLFTDVAKLQDGDKVLVHSASGGVGTTAIQVAKGLGAKTIIGTVGDETKIPVAVEAGADHVLCYTNGNFSLKVNELTDGNGVNIILDSIGGEITEQSMECLANYGRLVVFGNSSGKYGKLQMGELHSSCRSVLGYSLGTTRKEQPEVLKDTSLQVMRMLANGQIKIKIGKKLPLKDAALAHQLIESRKSIGKILLYTENS</sequence>
<dbReference type="PROSITE" id="PS01162">
    <property type="entry name" value="QOR_ZETA_CRYSTAL"/>
    <property type="match status" value="1"/>
</dbReference>
<dbReference type="InterPro" id="IPR013149">
    <property type="entry name" value="ADH-like_C"/>
</dbReference>
<proteinExistence type="predicted"/>
<dbReference type="SMART" id="SM00829">
    <property type="entry name" value="PKS_ER"/>
    <property type="match status" value="1"/>
</dbReference>
<feature type="domain" description="Enoyl reductase (ER)" evidence="3">
    <location>
        <begin position="13"/>
        <end position="325"/>
    </location>
</feature>
<name>A0ABT9W1J9_9BACI</name>
<dbReference type="InterPro" id="IPR036291">
    <property type="entry name" value="NAD(P)-bd_dom_sf"/>
</dbReference>
<accession>A0ABT9W1J9</accession>
<keyword evidence="2 4" id="KW-0560">Oxidoreductase</keyword>
<evidence type="ECO:0000259" key="3">
    <source>
        <dbReference type="SMART" id="SM00829"/>
    </source>
</evidence>
<dbReference type="PANTHER" id="PTHR48106">
    <property type="entry name" value="QUINONE OXIDOREDUCTASE PIG3-RELATED"/>
    <property type="match status" value="1"/>
</dbReference>
<dbReference type="PANTHER" id="PTHR48106:SF13">
    <property type="entry name" value="QUINONE OXIDOREDUCTASE-RELATED"/>
    <property type="match status" value="1"/>
</dbReference>
<keyword evidence="1" id="KW-0521">NADP</keyword>
<gene>
    <name evidence="4" type="ORF">J2S11_003049</name>
</gene>
<dbReference type="InterPro" id="IPR020843">
    <property type="entry name" value="ER"/>
</dbReference>
<dbReference type="Gene3D" id="3.40.50.720">
    <property type="entry name" value="NAD(P)-binding Rossmann-like Domain"/>
    <property type="match status" value="1"/>
</dbReference>
<organism evidence="4 5">
    <name type="scientific">Caldalkalibacillus horti</name>
    <dbReference type="NCBI Taxonomy" id="77523"/>
    <lineage>
        <taxon>Bacteria</taxon>
        <taxon>Bacillati</taxon>
        <taxon>Bacillota</taxon>
        <taxon>Bacilli</taxon>
        <taxon>Bacillales</taxon>
        <taxon>Bacillaceae</taxon>
        <taxon>Caldalkalibacillus</taxon>
    </lineage>
</organism>
<dbReference type="InterPro" id="IPR002364">
    <property type="entry name" value="Quin_OxRdtase/zeta-crystal_CS"/>
</dbReference>
<evidence type="ECO:0000256" key="1">
    <source>
        <dbReference type="ARBA" id="ARBA00022857"/>
    </source>
</evidence>
<dbReference type="InterPro" id="IPR011032">
    <property type="entry name" value="GroES-like_sf"/>
</dbReference>
<dbReference type="GO" id="GO:0003960">
    <property type="term" value="F:quinone reductase (NADPH) activity"/>
    <property type="evidence" value="ECO:0007669"/>
    <property type="project" value="UniProtKB-EC"/>
</dbReference>
<dbReference type="InterPro" id="IPR013154">
    <property type="entry name" value="ADH-like_N"/>
</dbReference>
<comment type="caution">
    <text evidence="4">The sequence shown here is derived from an EMBL/GenBank/DDBJ whole genome shotgun (WGS) entry which is preliminary data.</text>
</comment>
<dbReference type="Proteomes" id="UP001235840">
    <property type="component" value="Unassembled WGS sequence"/>
</dbReference>
<evidence type="ECO:0000256" key="2">
    <source>
        <dbReference type="ARBA" id="ARBA00023002"/>
    </source>
</evidence>
<protein>
    <submittedName>
        <fullName evidence="4">NADPH2:quinone reductase</fullName>
        <ecNumber evidence="4">1.6.5.5</ecNumber>
    </submittedName>
</protein>
<dbReference type="EC" id="1.6.5.5" evidence="4"/>
<dbReference type="SUPFAM" id="SSF50129">
    <property type="entry name" value="GroES-like"/>
    <property type="match status" value="1"/>
</dbReference>
<dbReference type="Pfam" id="PF00107">
    <property type="entry name" value="ADH_zinc_N"/>
    <property type="match status" value="1"/>
</dbReference>
<evidence type="ECO:0000313" key="4">
    <source>
        <dbReference type="EMBL" id="MDQ0167124.1"/>
    </source>
</evidence>